<dbReference type="InterPro" id="IPR005565">
    <property type="entry name" value="Hemolysn_activator_HlyB_C"/>
</dbReference>
<feature type="chain" id="PRO_5020730390" evidence="1">
    <location>
        <begin position="27"/>
        <end position="548"/>
    </location>
</feature>
<dbReference type="AlphaFoldDB" id="A0A4Q7REX7"/>
<dbReference type="PANTHER" id="PTHR34597">
    <property type="entry name" value="SLR1661 PROTEIN"/>
    <property type="match status" value="1"/>
</dbReference>
<dbReference type="GO" id="GO:0008320">
    <property type="term" value="F:protein transmembrane transporter activity"/>
    <property type="evidence" value="ECO:0007669"/>
    <property type="project" value="TreeGrafter"/>
</dbReference>
<dbReference type="Pfam" id="PF03865">
    <property type="entry name" value="ShlB"/>
    <property type="match status" value="1"/>
</dbReference>
<keyword evidence="4" id="KW-1185">Reference proteome</keyword>
<gene>
    <name evidence="3" type="ORF">EV147_4274</name>
</gene>
<dbReference type="InterPro" id="IPR051544">
    <property type="entry name" value="TPS_OM_transporter"/>
</dbReference>
<dbReference type="GO" id="GO:0098046">
    <property type="term" value="C:type V protein secretion system complex"/>
    <property type="evidence" value="ECO:0007669"/>
    <property type="project" value="TreeGrafter"/>
</dbReference>
<dbReference type="Gene3D" id="2.40.160.50">
    <property type="entry name" value="membrane protein fhac: a member of the omp85/tpsb transporter family"/>
    <property type="match status" value="1"/>
</dbReference>
<comment type="caution">
    <text evidence="3">The sequence shown here is derived from an EMBL/GenBank/DDBJ whole genome shotgun (WGS) entry which is preliminary data.</text>
</comment>
<feature type="signal peptide" evidence="1">
    <location>
        <begin position="1"/>
        <end position="26"/>
    </location>
</feature>
<evidence type="ECO:0000259" key="2">
    <source>
        <dbReference type="Pfam" id="PF03865"/>
    </source>
</evidence>
<name>A0A4Q7REX7_9BURK</name>
<dbReference type="PANTHER" id="PTHR34597:SF1">
    <property type="entry name" value="HEME_HEMOPEXIN TRANSPORTER PROTEIN HUXB"/>
    <property type="match status" value="1"/>
</dbReference>
<reference evidence="3 4" key="1">
    <citation type="journal article" date="2015" name="Stand. Genomic Sci.">
        <title>Genomic Encyclopedia of Bacterial and Archaeal Type Strains, Phase III: the genomes of soil and plant-associated and newly described type strains.</title>
        <authorList>
            <person name="Whitman W.B."/>
            <person name="Woyke T."/>
            <person name="Klenk H.P."/>
            <person name="Zhou Y."/>
            <person name="Lilburn T.G."/>
            <person name="Beck B.J."/>
            <person name="De Vos P."/>
            <person name="Vandamme P."/>
            <person name="Eisen J.A."/>
            <person name="Garrity G."/>
            <person name="Hugenholtz P."/>
            <person name="Kyrpides N.C."/>
        </authorList>
    </citation>
    <scope>NUCLEOTIDE SEQUENCE [LARGE SCALE GENOMIC DNA]</scope>
    <source>
        <strain evidence="3 4">ASC-9842</strain>
    </source>
</reference>
<accession>A0A4Q7REX7</accession>
<evidence type="ECO:0000313" key="3">
    <source>
        <dbReference type="EMBL" id="RZT31775.1"/>
    </source>
</evidence>
<feature type="domain" description="Haemolysin activator HlyB C-terminal" evidence="2">
    <location>
        <begin position="188"/>
        <end position="476"/>
    </location>
</feature>
<dbReference type="Proteomes" id="UP000291078">
    <property type="component" value="Unassembled WGS sequence"/>
</dbReference>
<protein>
    <submittedName>
        <fullName evidence="3">Hemolysin activation/secretion protein</fullName>
    </submittedName>
</protein>
<dbReference type="EMBL" id="SGXM01000008">
    <property type="protein sequence ID" value="RZT31775.1"/>
    <property type="molecule type" value="Genomic_DNA"/>
</dbReference>
<evidence type="ECO:0000313" key="4">
    <source>
        <dbReference type="Proteomes" id="UP000291078"/>
    </source>
</evidence>
<organism evidence="3 4">
    <name type="scientific">Cupriavidus agavae</name>
    <dbReference type="NCBI Taxonomy" id="1001822"/>
    <lineage>
        <taxon>Bacteria</taxon>
        <taxon>Pseudomonadati</taxon>
        <taxon>Pseudomonadota</taxon>
        <taxon>Betaproteobacteria</taxon>
        <taxon>Burkholderiales</taxon>
        <taxon>Burkholderiaceae</taxon>
        <taxon>Cupriavidus</taxon>
    </lineage>
</organism>
<dbReference type="RefSeq" id="WP_130393183.1">
    <property type="nucleotide sequence ID" value="NZ_SGXM01000008.1"/>
</dbReference>
<dbReference type="OrthoDB" id="572300at2"/>
<proteinExistence type="predicted"/>
<evidence type="ECO:0000256" key="1">
    <source>
        <dbReference type="SAM" id="SignalP"/>
    </source>
</evidence>
<keyword evidence="1" id="KW-0732">Signal</keyword>
<dbReference type="GO" id="GO:0046819">
    <property type="term" value="P:protein secretion by the type V secretion system"/>
    <property type="evidence" value="ECO:0007669"/>
    <property type="project" value="TreeGrafter"/>
</dbReference>
<sequence length="548" mass="58557">MSFTGLIRNAALRCLLPALLPAMVVAAPIQTAPVEFRTLPAEGASSEAAVAVLRTSASRMAPVPTTLADVETWSEALTNTLRRNGFPVGQVLMTEEAWQATRQGQTPLFTVFPGRISGIRLDNQTRMKDAPLNRLATKAMCGTEPVAGTCLLQTARLERTTQLLQDLPGVAIGKAPEFSPGAGVGDIDVLFTLVEQGKPFTGDVFFDNKGIESTGLVQLGVTASGNNFLGMGESYALTLTGTEKRMWTGSLTGSVPVFDDGLRLTAGFTRQQYSINAATRLTGVANTAQAGLRYPITRGLDSNIWIGGSYLHSWTKVEFPILGSAAHSTLDALRVSLQANNGDRAQQLRSNIWSGEVALTAGHQSNDNTFYNAVTQVAGNYAKLTGSGFGTYGLNWGGDLFLMGQFNGQYASKNLDPSEKLGVGGPNAVRAYRADEGSFDDGVIVKAGLYKRIPVATGHQIQLGVFSDFAVGRVNHNPWNGWASSYVGIHDISNRRVLSGYGVGIDWLTPFGATLSASVSKAYGFASASWVDRGNKPVQYWLSLTWGR</sequence>